<dbReference type="PANTHER" id="PTHR36853">
    <property type="entry name" value="EXPRESSED PROTEIN"/>
    <property type="match status" value="1"/>
</dbReference>
<evidence type="ECO:0000313" key="5">
    <source>
        <dbReference type="Proteomes" id="UP001610334"/>
    </source>
</evidence>
<evidence type="ECO:0000256" key="2">
    <source>
        <dbReference type="SAM" id="SignalP"/>
    </source>
</evidence>
<feature type="signal peptide" evidence="2">
    <location>
        <begin position="1"/>
        <end position="20"/>
    </location>
</feature>
<sequence length="412" mass="43608">MRALSSVLTTLAATAIGTNALEASIFTFGADSNRQGLKPSVISSATLQQLLDLRSKASTISSLGRVDEDSIEFLSRLSGAPNPLFNAPSSDEDPNTVLVILEGLADTIDSSIRTEYQSELIISAFPDEPARDGFFDSFLETRRGNMLGQGSKSCLFYGSGSASSEAQKTALSCLHGTLASQMFNRTLQSQVPNLISTGEFWISNHSGTIVLRVTFEPPTNSNTPSTYISSLNSLFSDLRSFGLTGKKATAVILPSSNITRRSYSRRALEEGTVGSNINSVRNTQPVLFEQQAKVPATLAPVCYASNSSCTESTNSCSGHGVCYKKSGSGGDCYACRCHETVVKNEDGTERLVRWGGSACQKKDISSPFFLISGVTIAIVVVIGTAIGMIYSVGTAELPGVISAGVGAPRAQK</sequence>
<dbReference type="PANTHER" id="PTHR36853:SF1">
    <property type="entry name" value="DUF3844 DOMAIN-CONTAINING PROTEIN"/>
    <property type="match status" value="1"/>
</dbReference>
<comment type="caution">
    <text evidence="4">The sequence shown here is derived from an EMBL/GenBank/DDBJ whole genome shotgun (WGS) entry which is preliminary data.</text>
</comment>
<evidence type="ECO:0000313" key="4">
    <source>
        <dbReference type="EMBL" id="KAL2814731.1"/>
    </source>
</evidence>
<accession>A0ABR4HGW8</accession>
<dbReference type="InterPro" id="IPR053065">
    <property type="entry name" value="Archenteron_Induction-Rel"/>
</dbReference>
<dbReference type="InterPro" id="IPR024382">
    <property type="entry name" value="Vps3844_C"/>
</dbReference>
<feature type="chain" id="PRO_5046580266" description="Vacuolar sorting protein Vps3844 C-terminal domain-containing protein" evidence="2">
    <location>
        <begin position="21"/>
        <end position="412"/>
    </location>
</feature>
<dbReference type="Pfam" id="PF12955">
    <property type="entry name" value="Vps3844_C"/>
    <property type="match status" value="1"/>
</dbReference>
<gene>
    <name evidence="4" type="ORF">BJX63DRAFT_420612</name>
</gene>
<feature type="transmembrane region" description="Helical" evidence="1">
    <location>
        <begin position="368"/>
        <end position="390"/>
    </location>
</feature>
<keyword evidence="1" id="KW-0812">Transmembrane</keyword>
<dbReference type="Proteomes" id="UP001610334">
    <property type="component" value="Unassembled WGS sequence"/>
</dbReference>
<protein>
    <recommendedName>
        <fullName evidence="3">Vacuolar sorting protein Vps3844 C-terminal domain-containing protein</fullName>
    </recommendedName>
</protein>
<keyword evidence="5" id="KW-1185">Reference proteome</keyword>
<keyword evidence="2" id="KW-0732">Signal</keyword>
<evidence type="ECO:0000256" key="1">
    <source>
        <dbReference type="SAM" id="Phobius"/>
    </source>
</evidence>
<keyword evidence="1" id="KW-0472">Membrane</keyword>
<proteinExistence type="predicted"/>
<organism evidence="4 5">
    <name type="scientific">Aspergillus granulosus</name>
    <dbReference type="NCBI Taxonomy" id="176169"/>
    <lineage>
        <taxon>Eukaryota</taxon>
        <taxon>Fungi</taxon>
        <taxon>Dikarya</taxon>
        <taxon>Ascomycota</taxon>
        <taxon>Pezizomycotina</taxon>
        <taxon>Eurotiomycetes</taxon>
        <taxon>Eurotiomycetidae</taxon>
        <taxon>Eurotiales</taxon>
        <taxon>Aspergillaceae</taxon>
        <taxon>Aspergillus</taxon>
        <taxon>Aspergillus subgen. Nidulantes</taxon>
    </lineage>
</organism>
<evidence type="ECO:0000259" key="3">
    <source>
        <dbReference type="Pfam" id="PF12955"/>
    </source>
</evidence>
<name>A0ABR4HGW8_9EURO</name>
<feature type="domain" description="Vacuolar sorting protein Vps3844 C-terminal" evidence="3">
    <location>
        <begin position="302"/>
        <end position="403"/>
    </location>
</feature>
<keyword evidence="1" id="KW-1133">Transmembrane helix</keyword>
<reference evidence="4 5" key="1">
    <citation type="submission" date="2024-07" db="EMBL/GenBank/DDBJ databases">
        <title>Section-level genome sequencing and comparative genomics of Aspergillus sections Usti and Cavernicolus.</title>
        <authorList>
            <consortium name="Lawrence Berkeley National Laboratory"/>
            <person name="Nybo J.L."/>
            <person name="Vesth T.C."/>
            <person name="Theobald S."/>
            <person name="Frisvad J.C."/>
            <person name="Larsen T.O."/>
            <person name="Kjaerboelling I."/>
            <person name="Rothschild-Mancinelli K."/>
            <person name="Lyhne E.K."/>
            <person name="Kogle M.E."/>
            <person name="Barry K."/>
            <person name="Clum A."/>
            <person name="Na H."/>
            <person name="Ledsgaard L."/>
            <person name="Lin J."/>
            <person name="Lipzen A."/>
            <person name="Kuo A."/>
            <person name="Riley R."/>
            <person name="Mondo S."/>
            <person name="Labutti K."/>
            <person name="Haridas S."/>
            <person name="Pangalinan J."/>
            <person name="Salamov A.A."/>
            <person name="Simmons B.A."/>
            <person name="Magnuson J.K."/>
            <person name="Chen J."/>
            <person name="Drula E."/>
            <person name="Henrissat B."/>
            <person name="Wiebenga A."/>
            <person name="Lubbers R.J."/>
            <person name="Gomes A.C."/>
            <person name="Makela M.R."/>
            <person name="Stajich J."/>
            <person name="Grigoriev I.V."/>
            <person name="Mortensen U.H."/>
            <person name="De Vries R.P."/>
            <person name="Baker S.E."/>
            <person name="Andersen M.R."/>
        </authorList>
    </citation>
    <scope>NUCLEOTIDE SEQUENCE [LARGE SCALE GENOMIC DNA]</scope>
    <source>
        <strain evidence="4 5">CBS 588.65</strain>
    </source>
</reference>
<dbReference type="EMBL" id="JBFXLT010000031">
    <property type="protein sequence ID" value="KAL2814731.1"/>
    <property type="molecule type" value="Genomic_DNA"/>
</dbReference>